<comment type="similarity">
    <text evidence="2">Belongs to the sodium:solute symporter (SSF) (TC 2.A.21) family.</text>
</comment>
<name>A0ABR2Z194_9CHLO</name>
<dbReference type="Gene3D" id="1.20.1730.10">
    <property type="entry name" value="Sodium/glucose cotransporter"/>
    <property type="match status" value="1"/>
</dbReference>
<evidence type="ECO:0000256" key="11">
    <source>
        <dbReference type="ARBA" id="ARBA00023201"/>
    </source>
</evidence>
<feature type="transmembrane region" description="Helical" evidence="13">
    <location>
        <begin position="48"/>
        <end position="66"/>
    </location>
</feature>
<evidence type="ECO:0000256" key="5">
    <source>
        <dbReference type="ARBA" id="ARBA00022692"/>
    </source>
</evidence>
<feature type="compositionally biased region" description="Polar residues" evidence="12">
    <location>
        <begin position="611"/>
        <end position="622"/>
    </location>
</feature>
<dbReference type="InterPro" id="IPR050277">
    <property type="entry name" value="Sodium:Solute_Symporter"/>
</dbReference>
<evidence type="ECO:0000313" key="14">
    <source>
        <dbReference type="EMBL" id="KAK9917425.1"/>
    </source>
</evidence>
<comment type="subcellular location">
    <subcellularLocation>
        <location evidence="1">Cell membrane</location>
        <topology evidence="1">Multi-pass membrane protein</topology>
    </subcellularLocation>
</comment>
<evidence type="ECO:0000256" key="4">
    <source>
        <dbReference type="ARBA" id="ARBA00022475"/>
    </source>
</evidence>
<reference evidence="14 15" key="1">
    <citation type="journal article" date="2024" name="Nat. Commun.">
        <title>Phylogenomics reveals the evolutionary origins of lichenization in chlorophyte algae.</title>
        <authorList>
            <person name="Puginier C."/>
            <person name="Libourel C."/>
            <person name="Otte J."/>
            <person name="Skaloud P."/>
            <person name="Haon M."/>
            <person name="Grisel S."/>
            <person name="Petersen M."/>
            <person name="Berrin J.G."/>
            <person name="Delaux P.M."/>
            <person name="Dal Grande F."/>
            <person name="Keller J."/>
        </authorList>
    </citation>
    <scope>NUCLEOTIDE SEQUENCE [LARGE SCALE GENOMIC DNA]</scope>
    <source>
        <strain evidence="14 15">SAG 216-7</strain>
    </source>
</reference>
<sequence>MASLRVALQWFWLLLYAAITIPFAPFVVQPIKFFRGGLGDDAKSPGSLILLAASVSISWVFAKSIQNVSTLGAQYGLVGCVAYASYYTSFASVGIVIYFLRTRKGYRSLPEAINQRYGPLATLSFGVAVLFRLYQEVWSNAVVVAPWFGPLHSKEWWLGAVLSTSIPVIYSFSGGMRASIMTDTTQLVICVGFFIALLAVLGSRMPTAWDWNPNGACALPASTQALTYEMCAVDGGAQLVNNTLVELGKSQFTYKTASCNYPTITEAQLCTSVGGKWTPPQCTVKSQLACGEHGGQWEPAKMWTLKGGVDLLIVGLLQGCLSYPFFDPVLTDRAFLARPSTMLGAFLLGGVIAALFIFFFGFVGIYGNAVATLRPSWVPESLYKGALAGLPPAVTGSIGKGLFQVTNIIFIFESLSTLDSTFTSAAKLLGPEFAGLLEDGTPKPPQAAKIWHLTMGRIIIIILATAGLLPLLGDAKALDATTVSGTIVLGLGPPIFALMFIDGYRPLTFHIPFWWGVGLGVTSQLSSTITSINMSGFKFGSGANALLLGTNVIGSIIAWALMFITLLENPLGSTLTKEAAQGNNFYRATGRFLRRRGHSRADSPQEFTGVEGSSQGQDTGALSTGIDKRVPASGLEERV</sequence>
<feature type="transmembrane region" description="Helical" evidence="13">
    <location>
        <begin position="184"/>
        <end position="203"/>
    </location>
</feature>
<evidence type="ECO:0000256" key="13">
    <source>
        <dbReference type="SAM" id="Phobius"/>
    </source>
</evidence>
<evidence type="ECO:0000256" key="8">
    <source>
        <dbReference type="ARBA" id="ARBA00023053"/>
    </source>
</evidence>
<feature type="transmembrane region" description="Helical" evidence="13">
    <location>
        <begin position="6"/>
        <end position="28"/>
    </location>
</feature>
<feature type="transmembrane region" description="Helical" evidence="13">
    <location>
        <begin position="311"/>
        <end position="330"/>
    </location>
</feature>
<feature type="transmembrane region" description="Helical" evidence="13">
    <location>
        <begin position="450"/>
        <end position="471"/>
    </location>
</feature>
<keyword evidence="10 13" id="KW-0472">Membrane</keyword>
<dbReference type="PROSITE" id="PS50283">
    <property type="entry name" value="NA_SOLUT_SYMP_3"/>
    <property type="match status" value="1"/>
</dbReference>
<feature type="transmembrane region" description="Helical" evidence="13">
    <location>
        <begin position="342"/>
        <end position="367"/>
    </location>
</feature>
<keyword evidence="5 13" id="KW-0812">Transmembrane</keyword>
<evidence type="ECO:0000256" key="10">
    <source>
        <dbReference type="ARBA" id="ARBA00023136"/>
    </source>
</evidence>
<keyword evidence="9" id="KW-0406">Ion transport</keyword>
<evidence type="ECO:0000256" key="9">
    <source>
        <dbReference type="ARBA" id="ARBA00023065"/>
    </source>
</evidence>
<feature type="region of interest" description="Disordered" evidence="12">
    <location>
        <begin position="597"/>
        <end position="639"/>
    </location>
</feature>
<gene>
    <name evidence="14" type="ORF">WJX75_004242</name>
</gene>
<evidence type="ECO:0000256" key="1">
    <source>
        <dbReference type="ARBA" id="ARBA00004651"/>
    </source>
</evidence>
<keyword evidence="6" id="KW-0769">Symport</keyword>
<evidence type="ECO:0000313" key="15">
    <source>
        <dbReference type="Proteomes" id="UP001491310"/>
    </source>
</evidence>
<keyword evidence="3" id="KW-0813">Transport</keyword>
<evidence type="ECO:0000256" key="12">
    <source>
        <dbReference type="SAM" id="MobiDB-lite"/>
    </source>
</evidence>
<keyword evidence="7 13" id="KW-1133">Transmembrane helix</keyword>
<feature type="transmembrane region" description="Helical" evidence="13">
    <location>
        <begin position="155"/>
        <end position="172"/>
    </location>
</feature>
<dbReference type="InterPro" id="IPR038377">
    <property type="entry name" value="Na/Glc_symporter_sf"/>
</dbReference>
<feature type="transmembrane region" description="Helical" evidence="13">
    <location>
        <begin position="72"/>
        <end position="97"/>
    </location>
</feature>
<keyword evidence="11" id="KW-0739">Sodium transport</keyword>
<accession>A0ABR2Z194</accession>
<feature type="compositionally biased region" description="Basic and acidic residues" evidence="12">
    <location>
        <begin position="626"/>
        <end position="639"/>
    </location>
</feature>
<feature type="transmembrane region" description="Helical" evidence="13">
    <location>
        <begin position="513"/>
        <end position="533"/>
    </location>
</feature>
<keyword evidence="8" id="KW-0915">Sodium</keyword>
<dbReference type="PANTHER" id="PTHR48086:SF3">
    <property type="entry name" value="SODIUM_PROLINE SYMPORTER"/>
    <property type="match status" value="1"/>
</dbReference>
<dbReference type="EMBL" id="JALJOT010000002">
    <property type="protein sequence ID" value="KAK9917425.1"/>
    <property type="molecule type" value="Genomic_DNA"/>
</dbReference>
<dbReference type="InterPro" id="IPR001734">
    <property type="entry name" value="Na/solute_symporter"/>
</dbReference>
<dbReference type="Proteomes" id="UP001491310">
    <property type="component" value="Unassembled WGS sequence"/>
</dbReference>
<evidence type="ECO:0000256" key="2">
    <source>
        <dbReference type="ARBA" id="ARBA00006434"/>
    </source>
</evidence>
<keyword evidence="15" id="KW-1185">Reference proteome</keyword>
<evidence type="ECO:0000256" key="7">
    <source>
        <dbReference type="ARBA" id="ARBA00022989"/>
    </source>
</evidence>
<evidence type="ECO:0000256" key="3">
    <source>
        <dbReference type="ARBA" id="ARBA00022448"/>
    </source>
</evidence>
<protein>
    <submittedName>
        <fullName evidence="14">Uncharacterized protein</fullName>
    </submittedName>
</protein>
<dbReference type="PANTHER" id="PTHR48086">
    <property type="entry name" value="SODIUM/PROLINE SYMPORTER-RELATED"/>
    <property type="match status" value="1"/>
</dbReference>
<proteinExistence type="inferred from homology"/>
<comment type="caution">
    <text evidence="14">The sequence shown here is derived from an EMBL/GenBank/DDBJ whole genome shotgun (WGS) entry which is preliminary data.</text>
</comment>
<organism evidence="14 15">
    <name type="scientific">Coccomyxa subellipsoidea</name>
    <dbReference type="NCBI Taxonomy" id="248742"/>
    <lineage>
        <taxon>Eukaryota</taxon>
        <taxon>Viridiplantae</taxon>
        <taxon>Chlorophyta</taxon>
        <taxon>core chlorophytes</taxon>
        <taxon>Trebouxiophyceae</taxon>
        <taxon>Trebouxiophyceae incertae sedis</taxon>
        <taxon>Coccomyxaceae</taxon>
        <taxon>Coccomyxa</taxon>
    </lineage>
</organism>
<feature type="transmembrane region" description="Helical" evidence="13">
    <location>
        <begin position="545"/>
        <end position="567"/>
    </location>
</feature>
<evidence type="ECO:0000256" key="6">
    <source>
        <dbReference type="ARBA" id="ARBA00022847"/>
    </source>
</evidence>
<feature type="transmembrane region" description="Helical" evidence="13">
    <location>
        <begin position="483"/>
        <end position="501"/>
    </location>
</feature>
<keyword evidence="4" id="KW-1003">Cell membrane</keyword>